<gene>
    <name evidence="3" type="primary">LOC107218259</name>
</gene>
<accession>A0ABM3FR22</accession>
<dbReference type="InterPro" id="IPR051291">
    <property type="entry name" value="CIMAP"/>
</dbReference>
<feature type="region of interest" description="Disordered" evidence="1">
    <location>
        <begin position="243"/>
        <end position="270"/>
    </location>
</feature>
<keyword evidence="2" id="KW-1185">Reference proteome</keyword>
<reference evidence="3" key="1">
    <citation type="submission" date="2025-08" db="UniProtKB">
        <authorList>
            <consortium name="RefSeq"/>
        </authorList>
    </citation>
    <scope>IDENTIFICATION</scope>
    <source>
        <tissue evidence="3">Thorax and Abdomen</tissue>
    </source>
</reference>
<protein>
    <submittedName>
        <fullName evidence="3">Sperm-tail PG-rich repeat-containing protein 2-like</fullName>
    </submittedName>
</protein>
<name>A0ABM3FR22_NEOLC</name>
<dbReference type="PANTHER" id="PTHR21580:SF28">
    <property type="entry name" value="BOREALIN N-TERMINAL DOMAIN-CONTAINING PROTEIN-RELATED"/>
    <property type="match status" value="1"/>
</dbReference>
<evidence type="ECO:0000313" key="2">
    <source>
        <dbReference type="Proteomes" id="UP000829291"/>
    </source>
</evidence>
<proteinExistence type="predicted"/>
<dbReference type="Pfam" id="PF07004">
    <property type="entry name" value="SHIPPO-rpt"/>
    <property type="match status" value="1"/>
</dbReference>
<dbReference type="RefSeq" id="XP_046590459.1">
    <property type="nucleotide sequence ID" value="XM_046734503.1"/>
</dbReference>
<dbReference type="PANTHER" id="PTHR21580">
    <property type="entry name" value="SHIPPO-1-RELATED"/>
    <property type="match status" value="1"/>
</dbReference>
<sequence length="441" mass="49175">MASAVSVPTHRDANGYDVNSFGCLVKNLPDENEPSLFYDIPREEPNFTTRTYKGNFWSRMTGRDDNSRLSCGAGPGTYDLQKPENPGKLLAEKLRESRRKTCKQKRYIEAVFTKNLREGHPAPNAYAIPKSPFDTQEISCECQEYIFKPPPFGQGAKRFVNVTDENPAPGSYNPMKRKCCPGSIISAPFGSLASRFKSADGTLSPGPGEYFSPNDGLAYEACKKCRRNYVKVGFNSSVSRTSALVGSDGPGPDKYPTDMDRKVPRKSVHHSVFKSTTKRFKCIQKESVAPNAYDVATAYNACHKPCEFLKCPDDAPFNSKQIRMPDVPNWMDINVPGPGLTNMRGDISKNVKGGSIAHGRRFRKAVTETGPGPQDYCLHPYSASSILQRHFNVTLGKPKVLKDLQPPEIPWVRRLRTKKILRSFSKAVAEKNHAFCNSHRH</sequence>
<evidence type="ECO:0000256" key="1">
    <source>
        <dbReference type="SAM" id="MobiDB-lite"/>
    </source>
</evidence>
<dbReference type="GeneID" id="107218259"/>
<dbReference type="InterPro" id="IPR010736">
    <property type="entry name" value="SHIPPO-rpt"/>
</dbReference>
<dbReference type="Proteomes" id="UP000829291">
    <property type="component" value="Chromosome 1"/>
</dbReference>
<evidence type="ECO:0000313" key="3">
    <source>
        <dbReference type="RefSeq" id="XP_046590459.1"/>
    </source>
</evidence>
<organism evidence="2 3">
    <name type="scientific">Neodiprion lecontei</name>
    <name type="common">Redheaded pine sawfly</name>
    <dbReference type="NCBI Taxonomy" id="441921"/>
    <lineage>
        <taxon>Eukaryota</taxon>
        <taxon>Metazoa</taxon>
        <taxon>Ecdysozoa</taxon>
        <taxon>Arthropoda</taxon>
        <taxon>Hexapoda</taxon>
        <taxon>Insecta</taxon>
        <taxon>Pterygota</taxon>
        <taxon>Neoptera</taxon>
        <taxon>Endopterygota</taxon>
        <taxon>Hymenoptera</taxon>
        <taxon>Tenthredinoidea</taxon>
        <taxon>Diprionidae</taxon>
        <taxon>Diprioninae</taxon>
        <taxon>Neodiprion</taxon>
    </lineage>
</organism>